<dbReference type="EMBL" id="BAAAPY010000001">
    <property type="protein sequence ID" value="GAA2070694.1"/>
    <property type="molecule type" value="Genomic_DNA"/>
</dbReference>
<accession>A0ABN2VS36</accession>
<name>A0ABN2VS36_9ACTN</name>
<sequence>MTAEPIEPDHAQVGTVGQELALLVQLLASRSTVPSPVTTLLREHPELVETAADTVLAWVRTAQDVLGDAGSPR</sequence>
<evidence type="ECO:0000313" key="2">
    <source>
        <dbReference type="Proteomes" id="UP001501480"/>
    </source>
</evidence>
<proteinExistence type="predicted"/>
<gene>
    <name evidence="1" type="ORF">GCM10009821_04990</name>
</gene>
<protein>
    <submittedName>
        <fullName evidence="1">Uncharacterized protein</fullName>
    </submittedName>
</protein>
<keyword evidence="2" id="KW-1185">Reference proteome</keyword>
<reference evidence="1 2" key="1">
    <citation type="journal article" date="2019" name="Int. J. Syst. Evol. Microbiol.">
        <title>The Global Catalogue of Microorganisms (GCM) 10K type strain sequencing project: providing services to taxonomists for standard genome sequencing and annotation.</title>
        <authorList>
            <consortium name="The Broad Institute Genomics Platform"/>
            <consortium name="The Broad Institute Genome Sequencing Center for Infectious Disease"/>
            <person name="Wu L."/>
            <person name="Ma J."/>
        </authorList>
    </citation>
    <scope>NUCLEOTIDE SEQUENCE [LARGE SCALE GENOMIC DNA]</scope>
    <source>
        <strain evidence="1 2">JCM 15749</strain>
    </source>
</reference>
<comment type="caution">
    <text evidence="1">The sequence shown here is derived from an EMBL/GenBank/DDBJ whole genome shotgun (WGS) entry which is preliminary data.</text>
</comment>
<evidence type="ECO:0000313" key="1">
    <source>
        <dbReference type="EMBL" id="GAA2070694.1"/>
    </source>
</evidence>
<dbReference type="Proteomes" id="UP001501480">
    <property type="component" value="Unassembled WGS sequence"/>
</dbReference>
<organism evidence="1 2">
    <name type="scientific">Aeromicrobium halocynthiae</name>
    <dbReference type="NCBI Taxonomy" id="560557"/>
    <lineage>
        <taxon>Bacteria</taxon>
        <taxon>Bacillati</taxon>
        <taxon>Actinomycetota</taxon>
        <taxon>Actinomycetes</taxon>
        <taxon>Propionibacteriales</taxon>
        <taxon>Nocardioidaceae</taxon>
        <taxon>Aeromicrobium</taxon>
    </lineage>
</organism>
<dbReference type="RefSeq" id="WP_344323883.1">
    <property type="nucleotide sequence ID" value="NZ_BAAAPY010000001.1"/>
</dbReference>